<accession>C6E833</accession>
<dbReference type="OrthoDB" id="9800897at2"/>
<dbReference type="PANTHER" id="PTHR44591">
    <property type="entry name" value="STRESS RESPONSE REGULATOR PROTEIN 1"/>
    <property type="match status" value="1"/>
</dbReference>
<dbReference type="EMBL" id="CP001661">
    <property type="protein sequence ID" value="ACT18021.1"/>
    <property type="molecule type" value="Genomic_DNA"/>
</dbReference>
<organism evidence="5">
    <name type="scientific">Geobacter sp. (strain M21)</name>
    <dbReference type="NCBI Taxonomy" id="443144"/>
    <lineage>
        <taxon>Bacteria</taxon>
        <taxon>Pseudomonadati</taxon>
        <taxon>Thermodesulfobacteriota</taxon>
        <taxon>Desulfuromonadia</taxon>
        <taxon>Geobacterales</taxon>
        <taxon>Geobacteraceae</taxon>
        <taxon>Geobacter</taxon>
    </lineage>
</organism>
<dbReference type="PROSITE" id="PS50110">
    <property type="entry name" value="RESPONSE_REGULATORY"/>
    <property type="match status" value="1"/>
</dbReference>
<keyword evidence="1 3" id="KW-0597">Phosphoprotein</keyword>
<evidence type="ECO:0000256" key="1">
    <source>
        <dbReference type="ARBA" id="ARBA00022553"/>
    </source>
</evidence>
<evidence type="ECO:0000256" key="2">
    <source>
        <dbReference type="ARBA" id="ARBA00023012"/>
    </source>
</evidence>
<sequence>MQTSNDDICRMNILVVDDDFDIGKMICTMLKKNYPTQKVHYAENAYTALKITEEVSPDISILDVLMPIVNGIELSFMLMKQNPNHSVVLMSVCKEYELVQRCYYTGAKLFLHKPIDLDKLFYNLDSMMVEIFYNRFYRHKRCRYHF</sequence>
<dbReference type="Gene3D" id="3.40.50.2300">
    <property type="match status" value="1"/>
</dbReference>
<dbReference type="PANTHER" id="PTHR44591:SF14">
    <property type="entry name" value="PROTEIN PILG"/>
    <property type="match status" value="1"/>
</dbReference>
<dbReference type="InterPro" id="IPR011006">
    <property type="entry name" value="CheY-like_superfamily"/>
</dbReference>
<dbReference type="eggNOG" id="COG4753">
    <property type="taxonomic scope" value="Bacteria"/>
</dbReference>
<keyword evidence="2" id="KW-0902">Two-component regulatory system</keyword>
<evidence type="ECO:0000313" key="5">
    <source>
        <dbReference type="EMBL" id="ACT18021.1"/>
    </source>
</evidence>
<feature type="modified residue" description="4-aspartylphosphate" evidence="3">
    <location>
        <position position="63"/>
    </location>
</feature>
<evidence type="ECO:0000256" key="3">
    <source>
        <dbReference type="PROSITE-ProRule" id="PRU00169"/>
    </source>
</evidence>
<reference evidence="5" key="1">
    <citation type="submission" date="2009-07" db="EMBL/GenBank/DDBJ databases">
        <title>Complete sequence of Geobacter sp. M21.</title>
        <authorList>
            <consortium name="US DOE Joint Genome Institute"/>
            <person name="Lucas S."/>
            <person name="Copeland A."/>
            <person name="Lapidus A."/>
            <person name="Glavina del Rio T."/>
            <person name="Dalin E."/>
            <person name="Tice H."/>
            <person name="Bruce D."/>
            <person name="Goodwin L."/>
            <person name="Pitluck S."/>
            <person name="Saunders E."/>
            <person name="Brettin T."/>
            <person name="Detter J.C."/>
            <person name="Han C."/>
            <person name="Larimer F."/>
            <person name="Land M."/>
            <person name="Hauser L."/>
            <person name="Kyrpides N."/>
            <person name="Ovchinnikova G."/>
            <person name="Lovley D."/>
        </authorList>
    </citation>
    <scope>NUCLEOTIDE SEQUENCE [LARGE SCALE GENOMIC DNA]</scope>
    <source>
        <strain evidence="5">M21</strain>
    </source>
</reference>
<proteinExistence type="predicted"/>
<dbReference type="SMART" id="SM00448">
    <property type="entry name" value="REC"/>
    <property type="match status" value="1"/>
</dbReference>
<dbReference type="Pfam" id="PF00072">
    <property type="entry name" value="Response_reg"/>
    <property type="match status" value="1"/>
</dbReference>
<dbReference type="InterPro" id="IPR050595">
    <property type="entry name" value="Bact_response_regulator"/>
</dbReference>
<dbReference type="STRING" id="443144.GM21_1968"/>
<evidence type="ECO:0000259" key="4">
    <source>
        <dbReference type="PROSITE" id="PS50110"/>
    </source>
</evidence>
<dbReference type="InterPro" id="IPR001789">
    <property type="entry name" value="Sig_transdc_resp-reg_receiver"/>
</dbReference>
<dbReference type="KEGG" id="gem:GM21_1968"/>
<name>C6E833_GEOSM</name>
<protein>
    <submittedName>
        <fullName evidence="5">Response regulator receiver protein</fullName>
    </submittedName>
</protein>
<dbReference type="HOGENOM" id="CLU_000445_69_8_7"/>
<feature type="domain" description="Response regulatory" evidence="4">
    <location>
        <begin position="12"/>
        <end position="128"/>
    </location>
</feature>
<dbReference type="SUPFAM" id="SSF52172">
    <property type="entry name" value="CheY-like"/>
    <property type="match status" value="1"/>
</dbReference>
<gene>
    <name evidence="5" type="ordered locus">GM21_1968</name>
</gene>
<dbReference type="GO" id="GO:0000160">
    <property type="term" value="P:phosphorelay signal transduction system"/>
    <property type="evidence" value="ECO:0007669"/>
    <property type="project" value="UniProtKB-KW"/>
</dbReference>
<dbReference type="AlphaFoldDB" id="C6E833"/>